<dbReference type="InterPro" id="IPR037523">
    <property type="entry name" value="VOC_core"/>
</dbReference>
<feature type="domain" description="VOC" evidence="1">
    <location>
        <begin position="1"/>
        <end position="126"/>
    </location>
</feature>
<dbReference type="OrthoDB" id="9795306at2"/>
<dbReference type="AlphaFoldDB" id="A0A510UT94"/>
<evidence type="ECO:0000259" key="1">
    <source>
        <dbReference type="PROSITE" id="PS51819"/>
    </source>
</evidence>
<dbReference type="Proteomes" id="UP000321386">
    <property type="component" value="Unassembled WGS sequence"/>
</dbReference>
<protein>
    <recommendedName>
        <fullName evidence="1">VOC domain-containing protein</fullName>
    </recommendedName>
</protein>
<dbReference type="PROSITE" id="PS51819">
    <property type="entry name" value="VOC"/>
    <property type="match status" value="1"/>
</dbReference>
<proteinExistence type="predicted"/>
<accession>A0A510UT94</accession>
<organism evidence="2 3">
    <name type="scientific">Cellulomonas persica</name>
    <dbReference type="NCBI Taxonomy" id="76861"/>
    <lineage>
        <taxon>Bacteria</taxon>
        <taxon>Bacillati</taxon>
        <taxon>Actinomycetota</taxon>
        <taxon>Actinomycetes</taxon>
        <taxon>Micrococcales</taxon>
        <taxon>Cellulomonadaceae</taxon>
        <taxon>Cellulomonas</taxon>
    </lineage>
</organism>
<dbReference type="InterPro" id="IPR004360">
    <property type="entry name" value="Glyas_Fos-R_dOase_dom"/>
</dbReference>
<dbReference type="EMBL" id="BJUA01000007">
    <property type="protein sequence ID" value="GEK17904.1"/>
    <property type="molecule type" value="Genomic_DNA"/>
</dbReference>
<dbReference type="Gene3D" id="3.30.720.110">
    <property type="match status" value="1"/>
</dbReference>
<comment type="caution">
    <text evidence="2">The sequence shown here is derived from an EMBL/GenBank/DDBJ whole genome shotgun (WGS) entry which is preliminary data.</text>
</comment>
<dbReference type="CDD" id="cd07246">
    <property type="entry name" value="VOC_like"/>
    <property type="match status" value="1"/>
</dbReference>
<evidence type="ECO:0000313" key="2">
    <source>
        <dbReference type="EMBL" id="GEK17904.1"/>
    </source>
</evidence>
<dbReference type="PANTHER" id="PTHR34109:SF1">
    <property type="entry name" value="VOC DOMAIN-CONTAINING PROTEIN"/>
    <property type="match status" value="1"/>
</dbReference>
<dbReference type="SUPFAM" id="SSF54593">
    <property type="entry name" value="Glyoxalase/Bleomycin resistance protein/Dihydroxybiphenyl dioxygenase"/>
    <property type="match status" value="1"/>
</dbReference>
<gene>
    <name evidence="2" type="ORF">CPE01_16370</name>
</gene>
<name>A0A510UT94_9CELL</name>
<dbReference type="RefSeq" id="WP_146806168.1">
    <property type="nucleotide sequence ID" value="NZ_BJUA01000007.1"/>
</dbReference>
<dbReference type="InterPro" id="IPR029068">
    <property type="entry name" value="Glyas_Bleomycin-R_OHBP_Dase"/>
</dbReference>
<sequence>MGRTVPYLTVDDGVGALAFYAAAFGATAGERYDEEDGRIGFVALDIHGAPVFLSDEAHEYGAYAPKTLDGRSTCAVVVSVPDVDATYASAVAAGATPDRAPQDLPDGTRGGWLVDPFGHRWLVTSP</sequence>
<dbReference type="PANTHER" id="PTHR34109">
    <property type="entry name" value="BNAUNNG04460D PROTEIN-RELATED"/>
    <property type="match status" value="1"/>
</dbReference>
<dbReference type="Gene3D" id="3.30.720.120">
    <property type="match status" value="1"/>
</dbReference>
<reference evidence="2 3" key="1">
    <citation type="submission" date="2019-07" db="EMBL/GenBank/DDBJ databases">
        <title>Whole genome shotgun sequence of Cellulomonas persica NBRC 101101.</title>
        <authorList>
            <person name="Hosoyama A."/>
            <person name="Uohara A."/>
            <person name="Ohji S."/>
            <person name="Ichikawa N."/>
        </authorList>
    </citation>
    <scope>NUCLEOTIDE SEQUENCE [LARGE SCALE GENOMIC DNA]</scope>
    <source>
        <strain evidence="2 3">NBRC 101101</strain>
    </source>
</reference>
<dbReference type="Pfam" id="PF00903">
    <property type="entry name" value="Glyoxalase"/>
    <property type="match status" value="1"/>
</dbReference>
<evidence type="ECO:0000313" key="3">
    <source>
        <dbReference type="Proteomes" id="UP000321386"/>
    </source>
</evidence>
<keyword evidence="3" id="KW-1185">Reference proteome</keyword>